<evidence type="ECO:0000313" key="1">
    <source>
        <dbReference type="EMBL" id="QEQ94933.1"/>
    </source>
</evidence>
<protein>
    <submittedName>
        <fullName evidence="1">Uncharacterized protein</fullName>
    </submittedName>
</protein>
<organism evidence="1 2">
    <name type="scientific">Erwinia phage pEp_SNUABM_01</name>
    <dbReference type="NCBI Taxonomy" id="2601643"/>
    <lineage>
        <taxon>Viruses</taxon>
        <taxon>Duplodnaviria</taxon>
        <taxon>Heunggongvirae</taxon>
        <taxon>Uroviricota</taxon>
        <taxon>Caudoviricetes</taxon>
        <taxon>Vequintavirinae</taxon>
        <taxon>Henunavirus</taxon>
        <taxon>Henunavirus SNUABM01</taxon>
    </lineage>
</organism>
<dbReference type="EMBL" id="MN184887">
    <property type="protein sequence ID" value="QEQ94933.1"/>
    <property type="molecule type" value="Genomic_DNA"/>
</dbReference>
<gene>
    <name evidence="1" type="ORF">pEpSNUABM01_107</name>
</gene>
<name>A0A5J6DBC3_9CAUD</name>
<evidence type="ECO:0000313" key="2">
    <source>
        <dbReference type="Proteomes" id="UP000326545"/>
    </source>
</evidence>
<accession>A0A5J6DBC3</accession>
<reference evidence="1 2" key="1">
    <citation type="submission" date="2019-07" db="EMBL/GenBank/DDBJ databases">
        <title>Complete genome sequence of bacteriophages infecting Erwinia pyrifoliae.</title>
        <authorList>
            <person name="Kim S.G."/>
            <person name="Park S.C."/>
        </authorList>
    </citation>
    <scope>NUCLEOTIDE SEQUENCE [LARGE SCALE GENOMIC DNA]</scope>
</reference>
<keyword evidence="2" id="KW-1185">Reference proteome</keyword>
<dbReference type="Proteomes" id="UP000326545">
    <property type="component" value="Segment"/>
</dbReference>
<sequence>MISSWKVKWYSYRDSNPDLTIESRLT</sequence>
<proteinExistence type="predicted"/>